<accession>A0A410QA77</accession>
<name>A0A410QA77_9FIRM</name>
<evidence type="ECO:0000256" key="7">
    <source>
        <dbReference type="PIRSR" id="PIRSR627057-2"/>
    </source>
</evidence>
<evidence type="ECO:0000256" key="8">
    <source>
        <dbReference type="RuleBase" id="RU003983"/>
    </source>
</evidence>
<evidence type="ECO:0000256" key="1">
    <source>
        <dbReference type="ARBA" id="ARBA00022670"/>
    </source>
</evidence>
<feature type="transmembrane region" description="Helical" evidence="9">
    <location>
        <begin position="149"/>
        <end position="167"/>
    </location>
</feature>
<evidence type="ECO:0000259" key="11">
    <source>
        <dbReference type="Pfam" id="PF16491"/>
    </source>
</evidence>
<gene>
    <name evidence="12" type="ORF">EQM13_04380</name>
</gene>
<dbReference type="Pfam" id="PF16491">
    <property type="entry name" value="Peptidase_M48_N"/>
    <property type="match status" value="1"/>
</dbReference>
<feature type="transmembrane region" description="Helical" evidence="9">
    <location>
        <begin position="324"/>
        <end position="343"/>
    </location>
</feature>
<feature type="domain" description="Peptidase M48" evidence="10">
    <location>
        <begin position="207"/>
        <end position="413"/>
    </location>
</feature>
<comment type="cofactor">
    <cofactor evidence="7 8">
        <name>Zn(2+)</name>
        <dbReference type="ChEBI" id="CHEBI:29105"/>
    </cofactor>
    <text evidence="7 8">Binds 1 zinc ion per subunit.</text>
</comment>
<dbReference type="GO" id="GO:0046872">
    <property type="term" value="F:metal ion binding"/>
    <property type="evidence" value="ECO:0007669"/>
    <property type="project" value="UniProtKB-KW"/>
</dbReference>
<feature type="transmembrane region" description="Helical" evidence="9">
    <location>
        <begin position="174"/>
        <end position="197"/>
    </location>
</feature>
<keyword evidence="5 8" id="KW-0482">Metalloprotease</keyword>
<feature type="active site" description="Proton donor" evidence="6">
    <location>
        <position position="360"/>
    </location>
</feature>
<dbReference type="GO" id="GO:0004222">
    <property type="term" value="F:metalloendopeptidase activity"/>
    <property type="evidence" value="ECO:0007669"/>
    <property type="project" value="InterPro"/>
</dbReference>
<sequence>MYEGRDYMNRKLKFVFLIFFVLLISFIFIILYSEKKNMDELRTEYPDISEKAYSYRNTNLKIWGLSLFLKFLIPILFLTTGFSSYIQRYAKGNGRGLFLTAAIYILIFSIVDFIIDIPLNYYGNFVIQHRYGLSAQGIYRWLEMELKGFGLNLIISIIVGWFPFYLIKMSPSRWWLYLGIIAIPIFIFVNIISPMYIDPIFNKYTELKDKELEADIKKLLEKAGIENAQIYEVDKSKDTNTMNAYMTGILKSKRIVLWDTTINKLTRQETVNVTAHEMGHYVNNHIIKSTIVGGISTILLLFLVNKTSLWILKNSRGIFGFKNLYEVAAIPLLILCLNFYLFLSSPVSNWYSRKMEWEADKYELDITKNKGATVSSLEKIYEESLSIPRPSNIYKIWYYSHPSLEERVKFAENYKFENKLP</sequence>
<dbReference type="Pfam" id="PF01435">
    <property type="entry name" value="Peptidase_M48"/>
    <property type="match status" value="1"/>
</dbReference>
<keyword evidence="9" id="KW-1133">Transmembrane helix</keyword>
<evidence type="ECO:0000259" key="10">
    <source>
        <dbReference type="Pfam" id="PF01435"/>
    </source>
</evidence>
<dbReference type="PANTHER" id="PTHR10120">
    <property type="entry name" value="CAAX PRENYL PROTEASE 1"/>
    <property type="match status" value="1"/>
</dbReference>
<dbReference type="Proteomes" id="UP000287969">
    <property type="component" value="Chromosome"/>
</dbReference>
<dbReference type="InterPro" id="IPR001915">
    <property type="entry name" value="Peptidase_M48"/>
</dbReference>
<evidence type="ECO:0000256" key="4">
    <source>
        <dbReference type="ARBA" id="ARBA00022833"/>
    </source>
</evidence>
<keyword evidence="2 7" id="KW-0479">Metal-binding</keyword>
<keyword evidence="9" id="KW-0812">Transmembrane</keyword>
<feature type="binding site" evidence="7">
    <location>
        <position position="276"/>
    </location>
    <ligand>
        <name>Zn(2+)</name>
        <dbReference type="ChEBI" id="CHEBI:29105"/>
        <note>catalytic</note>
    </ligand>
</feature>
<dbReference type="AlphaFoldDB" id="A0A410QA77"/>
<organism evidence="12 13">
    <name type="scientific">Acidilutibacter cellobiosedens</name>
    <dbReference type="NCBI Taxonomy" id="2507161"/>
    <lineage>
        <taxon>Bacteria</taxon>
        <taxon>Bacillati</taxon>
        <taxon>Bacillota</taxon>
        <taxon>Tissierellia</taxon>
        <taxon>Tissierellales</taxon>
        <taxon>Acidilutibacteraceae</taxon>
        <taxon>Acidilutibacter</taxon>
    </lineage>
</organism>
<keyword evidence="13" id="KW-1185">Reference proteome</keyword>
<keyword evidence="4 7" id="KW-0862">Zinc</keyword>
<feature type="transmembrane region" description="Helical" evidence="9">
    <location>
        <begin position="12"/>
        <end position="32"/>
    </location>
</feature>
<feature type="domain" description="CAAX prenyl protease 1 N-terminal" evidence="11">
    <location>
        <begin position="50"/>
        <end position="203"/>
    </location>
</feature>
<feature type="transmembrane region" description="Helical" evidence="9">
    <location>
        <begin position="286"/>
        <end position="304"/>
    </location>
</feature>
<keyword evidence="1 8" id="KW-0645">Protease</keyword>
<evidence type="ECO:0000256" key="6">
    <source>
        <dbReference type="PIRSR" id="PIRSR627057-1"/>
    </source>
</evidence>
<evidence type="ECO:0000256" key="3">
    <source>
        <dbReference type="ARBA" id="ARBA00022801"/>
    </source>
</evidence>
<dbReference type="InterPro" id="IPR027057">
    <property type="entry name" value="CAXX_Prtase_1"/>
</dbReference>
<feature type="active site" evidence="6">
    <location>
        <position position="277"/>
    </location>
</feature>
<dbReference type="KEGG" id="spoa:EQM13_04380"/>
<dbReference type="GO" id="GO:0071586">
    <property type="term" value="P:CAAX-box protein processing"/>
    <property type="evidence" value="ECO:0007669"/>
    <property type="project" value="InterPro"/>
</dbReference>
<comment type="similarity">
    <text evidence="8">Belongs to the peptidase M48 family.</text>
</comment>
<keyword evidence="3 8" id="KW-0378">Hydrolase</keyword>
<evidence type="ECO:0000256" key="9">
    <source>
        <dbReference type="SAM" id="Phobius"/>
    </source>
</evidence>
<dbReference type="InterPro" id="IPR032456">
    <property type="entry name" value="Peptidase_M48_N"/>
</dbReference>
<evidence type="ECO:0000313" key="13">
    <source>
        <dbReference type="Proteomes" id="UP000287969"/>
    </source>
</evidence>
<evidence type="ECO:0000256" key="2">
    <source>
        <dbReference type="ARBA" id="ARBA00022723"/>
    </source>
</evidence>
<feature type="transmembrane region" description="Helical" evidence="9">
    <location>
        <begin position="97"/>
        <end position="115"/>
    </location>
</feature>
<feature type="transmembrane region" description="Helical" evidence="9">
    <location>
        <begin position="62"/>
        <end position="85"/>
    </location>
</feature>
<dbReference type="OrthoDB" id="9781930at2"/>
<evidence type="ECO:0000313" key="12">
    <source>
        <dbReference type="EMBL" id="QAT60867.1"/>
    </source>
</evidence>
<feature type="binding site" evidence="7">
    <location>
        <position position="280"/>
    </location>
    <ligand>
        <name>Zn(2+)</name>
        <dbReference type="ChEBI" id="CHEBI:29105"/>
        <note>catalytic</note>
    </ligand>
</feature>
<dbReference type="CDD" id="cd07343">
    <property type="entry name" value="M48A_Zmpste24p_like"/>
    <property type="match status" value="1"/>
</dbReference>
<dbReference type="EMBL" id="CP035282">
    <property type="protein sequence ID" value="QAT60867.1"/>
    <property type="molecule type" value="Genomic_DNA"/>
</dbReference>
<protein>
    <submittedName>
        <fullName evidence="12">M48 family peptidase</fullName>
    </submittedName>
</protein>
<evidence type="ECO:0000256" key="5">
    <source>
        <dbReference type="ARBA" id="ARBA00023049"/>
    </source>
</evidence>
<dbReference type="Gene3D" id="3.30.2010.10">
    <property type="entry name" value="Metalloproteases ('zincins'), catalytic domain"/>
    <property type="match status" value="1"/>
</dbReference>
<feature type="binding site" evidence="7">
    <location>
        <position position="356"/>
    </location>
    <ligand>
        <name>Zn(2+)</name>
        <dbReference type="ChEBI" id="CHEBI:29105"/>
        <note>catalytic</note>
    </ligand>
</feature>
<keyword evidence="9" id="KW-0472">Membrane</keyword>
<proteinExistence type="inferred from homology"/>
<reference evidence="13" key="1">
    <citation type="submission" date="2019-01" db="EMBL/GenBank/DDBJ databases">
        <title>Draft genomes of a novel of Sporanaerobacter strains.</title>
        <authorList>
            <person name="Ma S."/>
        </authorList>
    </citation>
    <scope>NUCLEOTIDE SEQUENCE [LARGE SCALE GENOMIC DNA]</scope>
    <source>
        <strain evidence="13">NJN-17</strain>
    </source>
</reference>